<dbReference type="InterPro" id="IPR032508">
    <property type="entry name" value="FecR_C"/>
</dbReference>
<dbReference type="Gene3D" id="3.55.50.30">
    <property type="match status" value="1"/>
</dbReference>
<dbReference type="InterPro" id="IPR006860">
    <property type="entry name" value="FecR"/>
</dbReference>
<dbReference type="Pfam" id="PF04773">
    <property type="entry name" value="FecR"/>
    <property type="match status" value="1"/>
</dbReference>
<feature type="transmembrane region" description="Helical" evidence="1">
    <location>
        <begin position="99"/>
        <end position="118"/>
    </location>
</feature>
<evidence type="ECO:0000256" key="1">
    <source>
        <dbReference type="SAM" id="Phobius"/>
    </source>
</evidence>
<dbReference type="EMBL" id="JBHSMA010000005">
    <property type="protein sequence ID" value="MFC5411157.1"/>
    <property type="molecule type" value="Genomic_DNA"/>
</dbReference>
<sequence>MKPQDYYATLDAMGLAREPDFRLWVRQPTLARNQFWESFKALYPTQQAIVEEARLLVSGLDATWTDIPEPEVQASFQRLRQKQLDQQPKSWQVWFGPVLFRYAAAVAVLLLAGLGWWYTNRAAPSITYQTAYGEIRTVTLPDGSVVTLNANSRLEVAADWQTVGRREVLLKGEAFFDVTKKPLSSGDRMPFVVHTGAADVVVLGTRFNVNTRRSRMQVVLQEGKVRVYLGRQPDLMLQPGDLVETTEGQPAIRRTRVDADRYVAWRDNLLVMDDEPLQEIFQRMQDQYGLTVSTADQRLLTERFSGTVPADKPNLLLRLIAETFRLRINQEKNQIVLSN</sequence>
<dbReference type="Pfam" id="PF16344">
    <property type="entry name" value="FecR_C"/>
    <property type="match status" value="1"/>
</dbReference>
<evidence type="ECO:0000259" key="3">
    <source>
        <dbReference type="Pfam" id="PF16344"/>
    </source>
</evidence>
<dbReference type="Proteomes" id="UP001596106">
    <property type="component" value="Unassembled WGS sequence"/>
</dbReference>
<dbReference type="PANTHER" id="PTHR30273:SF2">
    <property type="entry name" value="PROTEIN FECR"/>
    <property type="match status" value="1"/>
</dbReference>
<name>A0ABW0IJ63_9BACT</name>
<evidence type="ECO:0000313" key="5">
    <source>
        <dbReference type="Proteomes" id="UP001596106"/>
    </source>
</evidence>
<evidence type="ECO:0000313" key="4">
    <source>
        <dbReference type="EMBL" id="MFC5411157.1"/>
    </source>
</evidence>
<feature type="domain" description="Protein FecR C-terminal" evidence="3">
    <location>
        <begin position="270"/>
        <end position="336"/>
    </location>
</feature>
<dbReference type="PANTHER" id="PTHR30273">
    <property type="entry name" value="PERIPLASMIC SIGNAL SENSOR AND SIGMA FACTOR ACTIVATOR FECR-RELATED"/>
    <property type="match status" value="1"/>
</dbReference>
<comment type="caution">
    <text evidence="4">The sequence shown here is derived from an EMBL/GenBank/DDBJ whole genome shotgun (WGS) entry which is preliminary data.</text>
</comment>
<gene>
    <name evidence="4" type="ORF">ACFPMF_17680</name>
</gene>
<dbReference type="PIRSF" id="PIRSF018266">
    <property type="entry name" value="FecR"/>
    <property type="match status" value="1"/>
</dbReference>
<dbReference type="InterPro" id="IPR012373">
    <property type="entry name" value="Ferrdict_sens_TM"/>
</dbReference>
<evidence type="ECO:0000259" key="2">
    <source>
        <dbReference type="Pfam" id="PF04773"/>
    </source>
</evidence>
<reference evidence="5" key="1">
    <citation type="journal article" date="2019" name="Int. J. Syst. Evol. Microbiol.">
        <title>The Global Catalogue of Microorganisms (GCM) 10K type strain sequencing project: providing services to taxonomists for standard genome sequencing and annotation.</title>
        <authorList>
            <consortium name="The Broad Institute Genomics Platform"/>
            <consortium name="The Broad Institute Genome Sequencing Center for Infectious Disease"/>
            <person name="Wu L."/>
            <person name="Ma J."/>
        </authorList>
    </citation>
    <scope>NUCLEOTIDE SEQUENCE [LARGE SCALE GENOMIC DNA]</scope>
    <source>
        <strain evidence="5">CCUG 55250</strain>
    </source>
</reference>
<feature type="domain" description="FecR protein" evidence="2">
    <location>
        <begin position="127"/>
        <end position="226"/>
    </location>
</feature>
<keyword evidence="5" id="KW-1185">Reference proteome</keyword>
<protein>
    <submittedName>
        <fullName evidence="4">FecR family protein</fullName>
    </submittedName>
</protein>
<keyword evidence="1" id="KW-0812">Transmembrane</keyword>
<keyword evidence="1" id="KW-1133">Transmembrane helix</keyword>
<keyword evidence="1" id="KW-0472">Membrane</keyword>
<proteinExistence type="predicted"/>
<dbReference type="RefSeq" id="WP_379847695.1">
    <property type="nucleotide sequence ID" value="NZ_JBHSMA010000005.1"/>
</dbReference>
<accession>A0ABW0IJ63</accession>
<dbReference type="Gene3D" id="2.60.120.1440">
    <property type="match status" value="1"/>
</dbReference>
<organism evidence="4 5">
    <name type="scientific">Larkinella bovis</name>
    <dbReference type="NCBI Taxonomy" id="683041"/>
    <lineage>
        <taxon>Bacteria</taxon>
        <taxon>Pseudomonadati</taxon>
        <taxon>Bacteroidota</taxon>
        <taxon>Cytophagia</taxon>
        <taxon>Cytophagales</taxon>
        <taxon>Spirosomataceae</taxon>
        <taxon>Larkinella</taxon>
    </lineage>
</organism>